<protein>
    <recommendedName>
        <fullName evidence="3">Site-specific DNA-methyltransferase</fullName>
    </recommendedName>
</protein>
<dbReference type="EMBL" id="VORO01000011">
    <property type="protein sequence ID" value="TXD88853.1"/>
    <property type="molecule type" value="Genomic_DNA"/>
</dbReference>
<name>A0A5C6ZIR4_9FLAO</name>
<keyword evidence="2" id="KW-1185">Reference proteome</keyword>
<proteinExistence type="predicted"/>
<comment type="caution">
    <text evidence="1">The sequence shown here is derived from an EMBL/GenBank/DDBJ whole genome shotgun (WGS) entry which is preliminary data.</text>
</comment>
<dbReference type="RefSeq" id="WP_147086733.1">
    <property type="nucleotide sequence ID" value="NZ_VORM01000010.1"/>
</dbReference>
<organism evidence="1 2">
    <name type="scientific">Subsaximicrobium wynnwilliamsii</name>
    <dbReference type="NCBI Taxonomy" id="291179"/>
    <lineage>
        <taxon>Bacteria</taxon>
        <taxon>Pseudomonadati</taxon>
        <taxon>Bacteroidota</taxon>
        <taxon>Flavobacteriia</taxon>
        <taxon>Flavobacteriales</taxon>
        <taxon>Flavobacteriaceae</taxon>
        <taxon>Subsaximicrobium</taxon>
    </lineage>
</organism>
<dbReference type="OrthoDB" id="9800801at2"/>
<evidence type="ECO:0000313" key="2">
    <source>
        <dbReference type="Proteomes" id="UP000321578"/>
    </source>
</evidence>
<dbReference type="Proteomes" id="UP000321578">
    <property type="component" value="Unassembled WGS sequence"/>
</dbReference>
<evidence type="ECO:0008006" key="3">
    <source>
        <dbReference type="Google" id="ProtNLM"/>
    </source>
</evidence>
<evidence type="ECO:0000313" key="1">
    <source>
        <dbReference type="EMBL" id="TXD88853.1"/>
    </source>
</evidence>
<sequence>MNKKEPLTKLKHVKGLGKDEKAYLTNLINTKKKYGLVLEHKAEGVEEDLRHKLPILKEVKEHAMMNDIERKKNPNYILIEVDNYHILTSLSFTHYNSMDVIYLDLPYNAGAKEMPN</sequence>
<reference evidence="1 2" key="1">
    <citation type="submission" date="2019-08" db="EMBL/GenBank/DDBJ databases">
        <title>Genomes of Subsaximicrobium wynnwilliamsii strains.</title>
        <authorList>
            <person name="Bowman J.P."/>
        </authorList>
    </citation>
    <scope>NUCLEOTIDE SEQUENCE [LARGE SCALE GENOMIC DNA]</scope>
    <source>
        <strain evidence="1 2">2-80-2</strain>
    </source>
</reference>
<dbReference type="AlphaFoldDB" id="A0A5C6ZIR4"/>
<gene>
    <name evidence="1" type="ORF">ESY86_11510</name>
</gene>
<accession>A0A5C6ZIR4</accession>